<dbReference type="Proteomes" id="UP000817658">
    <property type="component" value="Chromosome 1"/>
</dbReference>
<dbReference type="AlphaFoldDB" id="Q5N9V0"/>
<gene>
    <name evidence="1" type="primary">P0408C03.20</name>
</gene>
<dbReference type="EMBL" id="AP003241">
    <property type="protein sequence ID" value="BAD81756.1"/>
    <property type="molecule type" value="Genomic_DNA"/>
</dbReference>
<reference evidence="1" key="1">
    <citation type="journal article" date="2002" name="Nature">
        <title>The genome sequence and structure of rice chromosome 1.</title>
        <authorList>
            <person name="Sasaki T."/>
            <person name="Matsumoto T."/>
            <person name="Yamamoto K."/>
            <person name="Sakata K."/>
            <person name="Baba T."/>
            <person name="Katayose Y."/>
            <person name="Wu J."/>
            <person name="Niimura Y."/>
            <person name="Cheng Z."/>
            <person name="Nagamura Y."/>
            <person name="Antonio B.A."/>
            <person name="Kanamori H."/>
            <person name="Hosokawa S."/>
            <person name="Masukawa M."/>
            <person name="Arikawa K."/>
            <person name="Chiden Y."/>
            <person name="Hayashi M."/>
            <person name="Okamoto M."/>
            <person name="Ando T."/>
            <person name="Aoki H."/>
            <person name="Arita K."/>
            <person name="Hamada M."/>
            <person name="Harada C."/>
            <person name="Hijishita S."/>
            <person name="Honda M."/>
            <person name="Ichikawa Y."/>
            <person name="Idonuma A."/>
            <person name="Iijima M."/>
            <person name="Ikeda M."/>
            <person name="Ikeno M."/>
            <person name="Itoh S."/>
            <person name="Itoh T."/>
            <person name="Itoh Y."/>
            <person name="Itoh Y."/>
            <person name="Iwabuchi A."/>
            <person name="Kamiya K."/>
            <person name="Karasawa W."/>
            <person name="Katagiri S."/>
            <person name="Kikuta A."/>
            <person name="Kobayashi N."/>
            <person name="Kono I."/>
            <person name="Machita K."/>
            <person name="Maehara T."/>
            <person name="Mizuno H."/>
            <person name="Mizubayashi T."/>
            <person name="Mukai Y."/>
            <person name="Nagasaki H."/>
            <person name="Nakashima M."/>
            <person name="Nakama Y."/>
            <person name="Nakamichi Y."/>
            <person name="Nakamura M."/>
            <person name="Namiki N."/>
            <person name="Negishi M."/>
            <person name="Ohta I."/>
            <person name="Ono N."/>
            <person name="Saji S."/>
            <person name="Sakai K."/>
            <person name="Shibata M."/>
            <person name="Shimokawa T."/>
            <person name="Shomura A."/>
            <person name="Song J."/>
            <person name="Takazaki Y."/>
            <person name="Terasawa K."/>
            <person name="Tsuji K."/>
            <person name="Waki K."/>
            <person name="Yamagata H."/>
            <person name="Yamane H."/>
            <person name="Yoshiki S."/>
            <person name="Yoshihara R."/>
            <person name="Yukawa K."/>
            <person name="Zhong H."/>
            <person name="Iwama H."/>
            <person name="Endo T."/>
            <person name="Ito H."/>
            <person name="Hahn J.H."/>
            <person name="Kim H.I."/>
            <person name="Eun M.Y."/>
            <person name="Yano M."/>
            <person name="Jiang J."/>
            <person name="Gojobori T."/>
        </authorList>
    </citation>
    <scope>NUCLEOTIDE SEQUENCE [LARGE SCALE GENOMIC DNA]</scope>
</reference>
<name>Q5N9V0_ORYSJ</name>
<proteinExistence type="predicted"/>
<organism evidence="1">
    <name type="scientific">Oryza sativa subsp. japonica</name>
    <name type="common">Rice</name>
    <dbReference type="NCBI Taxonomy" id="39947"/>
    <lineage>
        <taxon>Eukaryota</taxon>
        <taxon>Viridiplantae</taxon>
        <taxon>Streptophyta</taxon>
        <taxon>Embryophyta</taxon>
        <taxon>Tracheophyta</taxon>
        <taxon>Spermatophyta</taxon>
        <taxon>Magnoliopsida</taxon>
        <taxon>Liliopsida</taxon>
        <taxon>Poales</taxon>
        <taxon>Poaceae</taxon>
        <taxon>BOP clade</taxon>
        <taxon>Oryzoideae</taxon>
        <taxon>Oryzeae</taxon>
        <taxon>Oryzinae</taxon>
        <taxon>Oryza</taxon>
        <taxon>Oryza sativa</taxon>
    </lineage>
</organism>
<protein>
    <submittedName>
        <fullName evidence="1">Uncharacterized protein</fullName>
    </submittedName>
</protein>
<evidence type="ECO:0000313" key="1">
    <source>
        <dbReference type="EMBL" id="BAD81756.1"/>
    </source>
</evidence>
<sequence length="91" mass="9868">MVFLGEPCSALGAKASKLHVWLSRLRELTFAATCVPLTVSAGSPARKWPEQSTLGWTSHSHDVLKRTAQGYGKCKRDVACMEASEESSPGY</sequence>
<accession>Q5N9V0</accession>